<dbReference type="AlphaFoldDB" id="A0A6I4VYN1"/>
<accession>A0A6I4VYN1</accession>
<dbReference type="RefSeq" id="WP_160803338.1">
    <property type="nucleotide sequence ID" value="NZ_WUUL01000025.1"/>
</dbReference>
<sequence>MDTQKKALIKMILTMIKAIYQKTLHLEDVLASQSIHIFAKDYDPLIELLEILQISGEESVLVSTLVGIYLEGDMTADEIIIELEALTLHNV</sequence>
<comment type="caution">
    <text evidence="1">The sequence shown here is derived from an EMBL/GenBank/DDBJ whole genome shotgun (WGS) entry which is preliminary data.</text>
</comment>
<evidence type="ECO:0000313" key="2">
    <source>
        <dbReference type="Proteomes" id="UP000430692"/>
    </source>
</evidence>
<dbReference type="Proteomes" id="UP000430692">
    <property type="component" value="Unassembled WGS sequence"/>
</dbReference>
<keyword evidence="2" id="KW-1185">Reference proteome</keyword>
<proteinExistence type="predicted"/>
<dbReference type="EMBL" id="WUUL01000025">
    <property type="protein sequence ID" value="MXQ55973.1"/>
    <property type="molecule type" value="Genomic_DNA"/>
</dbReference>
<gene>
    <name evidence="1" type="ORF">GSM42_20050</name>
</gene>
<protein>
    <submittedName>
        <fullName evidence="1">Uncharacterized protein</fullName>
    </submittedName>
</protein>
<organism evidence="1 2">
    <name type="scientific">Shimazuella alba</name>
    <dbReference type="NCBI Taxonomy" id="2690964"/>
    <lineage>
        <taxon>Bacteria</taxon>
        <taxon>Bacillati</taxon>
        <taxon>Bacillota</taxon>
        <taxon>Bacilli</taxon>
        <taxon>Bacillales</taxon>
        <taxon>Thermoactinomycetaceae</taxon>
        <taxon>Shimazuella</taxon>
    </lineage>
</organism>
<evidence type="ECO:0000313" key="1">
    <source>
        <dbReference type="EMBL" id="MXQ55973.1"/>
    </source>
</evidence>
<name>A0A6I4VYN1_9BACL</name>
<reference evidence="1 2" key="1">
    <citation type="submission" date="2019-12" db="EMBL/GenBank/DDBJ databases">
        <title>Whole-genome analyses of novel actinobacteria.</title>
        <authorList>
            <person name="Sahin N."/>
            <person name="Saygin H."/>
        </authorList>
    </citation>
    <scope>NUCLEOTIDE SEQUENCE [LARGE SCALE GENOMIC DNA]</scope>
    <source>
        <strain evidence="1 2">KC615</strain>
    </source>
</reference>